<gene>
    <name evidence="8" type="ORF">JIN82_14175</name>
</gene>
<name>A0A8J7MF77_9BACT</name>
<comment type="cofactor">
    <cofactor evidence="2 6 7">
        <name>Mg(2+)</name>
        <dbReference type="ChEBI" id="CHEBI:18420"/>
    </cofactor>
</comment>
<comment type="catalytic activity">
    <reaction evidence="1 7">
        <text>a myo-inositol phosphate + H2O = myo-inositol + phosphate</text>
        <dbReference type="Rhea" id="RHEA:24056"/>
        <dbReference type="ChEBI" id="CHEBI:15377"/>
        <dbReference type="ChEBI" id="CHEBI:17268"/>
        <dbReference type="ChEBI" id="CHEBI:43474"/>
        <dbReference type="ChEBI" id="CHEBI:84139"/>
        <dbReference type="EC" id="3.1.3.25"/>
    </reaction>
</comment>
<dbReference type="GO" id="GO:0007165">
    <property type="term" value="P:signal transduction"/>
    <property type="evidence" value="ECO:0007669"/>
    <property type="project" value="TreeGrafter"/>
</dbReference>
<feature type="binding site" evidence="6">
    <location>
        <position position="85"/>
    </location>
    <ligand>
        <name>Mg(2+)</name>
        <dbReference type="ChEBI" id="CHEBI:18420"/>
        <label>1</label>
        <note>catalytic</note>
    </ligand>
</feature>
<feature type="binding site" evidence="6">
    <location>
        <position position="70"/>
    </location>
    <ligand>
        <name>Mg(2+)</name>
        <dbReference type="ChEBI" id="CHEBI:18420"/>
        <label>1</label>
        <note>catalytic</note>
    </ligand>
</feature>
<dbReference type="InterPro" id="IPR000760">
    <property type="entry name" value="Inositol_monophosphatase-like"/>
</dbReference>
<feature type="binding site" evidence="6">
    <location>
        <position position="87"/>
    </location>
    <ligand>
        <name>Mg(2+)</name>
        <dbReference type="ChEBI" id="CHEBI:18420"/>
        <label>1</label>
        <note>catalytic</note>
    </ligand>
</feature>
<dbReference type="GO" id="GO:0046872">
    <property type="term" value="F:metal ion binding"/>
    <property type="evidence" value="ECO:0007669"/>
    <property type="project" value="UniProtKB-KW"/>
</dbReference>
<dbReference type="SUPFAM" id="SSF56655">
    <property type="entry name" value="Carbohydrate phosphatase"/>
    <property type="match status" value="1"/>
</dbReference>
<evidence type="ECO:0000256" key="4">
    <source>
        <dbReference type="ARBA" id="ARBA00022801"/>
    </source>
</evidence>
<dbReference type="Gene3D" id="3.30.540.10">
    <property type="entry name" value="Fructose-1,6-Bisphosphatase, subunit A, domain 1"/>
    <property type="match status" value="1"/>
</dbReference>
<evidence type="ECO:0000256" key="5">
    <source>
        <dbReference type="ARBA" id="ARBA00022842"/>
    </source>
</evidence>
<feature type="binding site" evidence="6">
    <location>
        <position position="88"/>
    </location>
    <ligand>
        <name>Mg(2+)</name>
        <dbReference type="ChEBI" id="CHEBI:18420"/>
        <label>1</label>
        <note>catalytic</note>
    </ligand>
</feature>
<dbReference type="Gene3D" id="3.40.190.80">
    <property type="match status" value="1"/>
</dbReference>
<evidence type="ECO:0000313" key="9">
    <source>
        <dbReference type="Proteomes" id="UP000624703"/>
    </source>
</evidence>
<proteinExistence type="inferred from homology"/>
<dbReference type="InterPro" id="IPR020583">
    <property type="entry name" value="Inositol_monoP_metal-BS"/>
</dbReference>
<evidence type="ECO:0000256" key="3">
    <source>
        <dbReference type="ARBA" id="ARBA00022723"/>
    </source>
</evidence>
<evidence type="ECO:0000256" key="1">
    <source>
        <dbReference type="ARBA" id="ARBA00001033"/>
    </source>
</evidence>
<dbReference type="AlphaFoldDB" id="A0A8J7MF77"/>
<keyword evidence="9" id="KW-1185">Reference proteome</keyword>
<dbReference type="InterPro" id="IPR022337">
    <property type="entry name" value="Inositol_monophosphatase_SuhB"/>
</dbReference>
<evidence type="ECO:0000256" key="7">
    <source>
        <dbReference type="RuleBase" id="RU364068"/>
    </source>
</evidence>
<dbReference type="Pfam" id="PF00459">
    <property type="entry name" value="Inositol_P"/>
    <property type="match status" value="1"/>
</dbReference>
<dbReference type="PRINTS" id="PR01959">
    <property type="entry name" value="SBIMPHPHTASE"/>
</dbReference>
<reference evidence="8" key="1">
    <citation type="submission" date="2021-01" db="EMBL/GenBank/DDBJ databases">
        <title>Modified the classification status of verrucomicrobia.</title>
        <authorList>
            <person name="Feng X."/>
        </authorList>
    </citation>
    <scope>NUCLEOTIDE SEQUENCE</scope>
    <source>
        <strain evidence="8">_KCTC 22039</strain>
    </source>
</reference>
<comment type="similarity">
    <text evidence="7">Belongs to the inositol monophosphatase superfamily.</text>
</comment>
<keyword evidence="3 6" id="KW-0479">Metal-binding</keyword>
<dbReference type="GO" id="GO:0006020">
    <property type="term" value="P:inositol metabolic process"/>
    <property type="evidence" value="ECO:0007669"/>
    <property type="project" value="TreeGrafter"/>
</dbReference>
<dbReference type="PROSITE" id="PS00629">
    <property type="entry name" value="IMP_1"/>
    <property type="match status" value="1"/>
</dbReference>
<keyword evidence="4 7" id="KW-0378">Hydrolase</keyword>
<dbReference type="PANTHER" id="PTHR20854">
    <property type="entry name" value="INOSITOL MONOPHOSPHATASE"/>
    <property type="match status" value="1"/>
</dbReference>
<dbReference type="EC" id="3.1.3.25" evidence="7"/>
<dbReference type="EMBL" id="JAENIM010000044">
    <property type="protein sequence ID" value="MBK1792306.1"/>
    <property type="molecule type" value="Genomic_DNA"/>
</dbReference>
<evidence type="ECO:0000256" key="2">
    <source>
        <dbReference type="ARBA" id="ARBA00001946"/>
    </source>
</evidence>
<dbReference type="Proteomes" id="UP000624703">
    <property type="component" value="Unassembled WGS sequence"/>
</dbReference>
<protein>
    <recommendedName>
        <fullName evidence="7">Inositol-1-monophosphatase</fullName>
        <ecNumber evidence="7">3.1.3.25</ecNumber>
    </recommendedName>
</protein>
<dbReference type="InterPro" id="IPR033942">
    <property type="entry name" value="IMPase"/>
</dbReference>
<evidence type="ECO:0000256" key="6">
    <source>
        <dbReference type="PIRSR" id="PIRSR600760-2"/>
    </source>
</evidence>
<dbReference type="PRINTS" id="PR00377">
    <property type="entry name" value="IMPHPHTASES"/>
</dbReference>
<accession>A0A8J7MF77</accession>
<dbReference type="PANTHER" id="PTHR20854:SF4">
    <property type="entry name" value="INOSITOL-1-MONOPHOSPHATASE-RELATED"/>
    <property type="match status" value="1"/>
</dbReference>
<keyword evidence="5 6" id="KW-0460">Magnesium</keyword>
<feature type="binding site" evidence="6">
    <location>
        <position position="214"/>
    </location>
    <ligand>
        <name>Mg(2+)</name>
        <dbReference type="ChEBI" id="CHEBI:18420"/>
        <label>1</label>
        <note>catalytic</note>
    </ligand>
</feature>
<evidence type="ECO:0000313" key="8">
    <source>
        <dbReference type="EMBL" id="MBK1792306.1"/>
    </source>
</evidence>
<comment type="caution">
    <text evidence="8">The sequence shown here is derived from an EMBL/GenBank/DDBJ whole genome shotgun (WGS) entry which is preliminary data.</text>
</comment>
<dbReference type="GO" id="GO:0008934">
    <property type="term" value="F:inositol monophosphate 1-phosphatase activity"/>
    <property type="evidence" value="ECO:0007669"/>
    <property type="project" value="InterPro"/>
</dbReference>
<dbReference type="RefSeq" id="WP_200312318.1">
    <property type="nucleotide sequence ID" value="NZ_JAENIM010000044.1"/>
</dbReference>
<dbReference type="CDD" id="cd01639">
    <property type="entry name" value="IMPase"/>
    <property type="match status" value="1"/>
</dbReference>
<organism evidence="8 9">
    <name type="scientific">Persicirhabdus sediminis</name>
    <dbReference type="NCBI Taxonomy" id="454144"/>
    <lineage>
        <taxon>Bacteria</taxon>
        <taxon>Pseudomonadati</taxon>
        <taxon>Verrucomicrobiota</taxon>
        <taxon>Verrucomicrobiia</taxon>
        <taxon>Verrucomicrobiales</taxon>
        <taxon>Verrucomicrobiaceae</taxon>
        <taxon>Persicirhabdus</taxon>
    </lineage>
</organism>
<sequence length="267" mass="28909">MQISSDLMNACGQLMRRVGEFQMQHFRAMPAGSSSSKSLRETVSFVDVESERMLIDGLTPLVDGAGFFGEESGQSGSQQLVWIIDPLDGTTNFLSGLDHFSISVALVSDGQPLLGLVFKPYTGDLYSAMRGQGAYFNGKLQQLAQPDLPINEALFMTGFPYRSADLAESFFQTAPEVLTLGLGIRRSGSAALDLANLGMGWIQGFWESDLQPYDCAAGLLIMEENGIVCFNAAGQPFDMMKDRIIVAGLTNVQPALLDIVARHYGDA</sequence>